<dbReference type="InterPro" id="IPR019734">
    <property type="entry name" value="TPR_rpt"/>
</dbReference>
<dbReference type="SMART" id="SM01043">
    <property type="entry name" value="BTAD"/>
    <property type="match status" value="1"/>
</dbReference>
<dbReference type="InterPro" id="IPR027417">
    <property type="entry name" value="P-loop_NTPase"/>
</dbReference>
<name>A0ABV8B066_9BACI</name>
<dbReference type="RefSeq" id="WP_377914368.1">
    <property type="nucleotide sequence ID" value="NZ_JBHRZT010000039.1"/>
</dbReference>
<reference evidence="5" key="1">
    <citation type="journal article" date="2019" name="Int. J. Syst. Evol. Microbiol.">
        <title>The Global Catalogue of Microorganisms (GCM) 10K type strain sequencing project: providing services to taxonomists for standard genome sequencing and annotation.</title>
        <authorList>
            <consortium name="The Broad Institute Genomics Platform"/>
            <consortium name="The Broad Institute Genome Sequencing Center for Infectious Disease"/>
            <person name="Wu L."/>
            <person name="Ma J."/>
        </authorList>
    </citation>
    <scope>NUCLEOTIDE SEQUENCE [LARGE SCALE GENOMIC DNA]</scope>
    <source>
        <strain evidence="5">CCUG 61889</strain>
    </source>
</reference>
<evidence type="ECO:0000259" key="3">
    <source>
        <dbReference type="SMART" id="SM01043"/>
    </source>
</evidence>
<dbReference type="PANTHER" id="PTHR35807">
    <property type="entry name" value="TRANSCRIPTIONAL REGULATOR REDD-RELATED"/>
    <property type="match status" value="1"/>
</dbReference>
<dbReference type="InterPro" id="IPR005158">
    <property type="entry name" value="BTAD"/>
</dbReference>
<dbReference type="InterPro" id="IPR016032">
    <property type="entry name" value="Sig_transdc_resp-reg_C-effctor"/>
</dbReference>
<dbReference type="SUPFAM" id="SSF48452">
    <property type="entry name" value="TPR-like"/>
    <property type="match status" value="2"/>
</dbReference>
<dbReference type="Gene3D" id="1.10.10.10">
    <property type="entry name" value="Winged helix-like DNA-binding domain superfamily/Winged helix DNA-binding domain"/>
    <property type="match status" value="1"/>
</dbReference>
<dbReference type="InterPro" id="IPR051677">
    <property type="entry name" value="AfsR-DnrI-RedD_regulator"/>
</dbReference>
<dbReference type="SMART" id="SM00028">
    <property type="entry name" value="TPR"/>
    <property type="match status" value="5"/>
</dbReference>
<comment type="caution">
    <text evidence="4">The sequence shown here is derived from an EMBL/GenBank/DDBJ whole genome shotgun (WGS) entry which is preliminary data.</text>
</comment>
<dbReference type="Pfam" id="PF25873">
    <property type="entry name" value="WHD_MalT"/>
    <property type="match status" value="1"/>
</dbReference>
<evidence type="ECO:0000313" key="5">
    <source>
        <dbReference type="Proteomes" id="UP001595752"/>
    </source>
</evidence>
<dbReference type="InterPro" id="IPR036388">
    <property type="entry name" value="WH-like_DNA-bd_sf"/>
</dbReference>
<dbReference type="Proteomes" id="UP001595752">
    <property type="component" value="Unassembled WGS sequence"/>
</dbReference>
<keyword evidence="5" id="KW-1185">Reference proteome</keyword>
<dbReference type="InterPro" id="IPR011990">
    <property type="entry name" value="TPR-like_helical_dom_sf"/>
</dbReference>
<gene>
    <name evidence="4" type="ORF">ACFOU2_09220</name>
</gene>
<dbReference type="Pfam" id="PF03704">
    <property type="entry name" value="BTAD"/>
    <property type="match status" value="1"/>
</dbReference>
<accession>A0ABV8B066</accession>
<evidence type="ECO:0000256" key="1">
    <source>
        <dbReference type="ARBA" id="ARBA00023015"/>
    </source>
</evidence>
<dbReference type="SUPFAM" id="SSF52540">
    <property type="entry name" value="P-loop containing nucleoside triphosphate hydrolases"/>
    <property type="match status" value="1"/>
</dbReference>
<dbReference type="PANTHER" id="PTHR35807:SF2">
    <property type="entry name" value="TRANSCRIPTIONAL ACTIVATOR DOMAIN"/>
    <property type="match status" value="1"/>
</dbReference>
<organism evidence="4 5">
    <name type="scientific">Bacillus songklensis</name>
    <dbReference type="NCBI Taxonomy" id="1069116"/>
    <lineage>
        <taxon>Bacteria</taxon>
        <taxon>Bacillati</taxon>
        <taxon>Bacillota</taxon>
        <taxon>Bacilli</taxon>
        <taxon>Bacillales</taxon>
        <taxon>Bacillaceae</taxon>
        <taxon>Bacillus</taxon>
    </lineage>
</organism>
<sequence>MPPKTYIIETKISPPDLKEPILQRPQLMKKMQQVLRHPLTIIHCGPGYGKSAALVSFIHSATVTYGWYMLDMNDCNLLPFLRYITCSLRKQIPNFGEQLLTYIHDPDHYLHEEDIHFLCALFINEVSAYGQNVLLVLDDVHHILPSIDIQRWIQWLLEHQPSNLFLVLSSRIKINWAFLSSLKVKKQVLEINQEDLAFTKEEIEVLVNDYYHYPLCSADIEVISNVTEGWILAVQMISQQLSKADHGVEFLQNKNSLEELFSFLAMEVFMNQPLETQEFLVKTSIFERIDPSLCRHVLNIPDALPILEDLQSRNLFLLMDGKNQFRYHALFKELLETHLKKNPLLYTELNIHAAVYFLQQQQYWQALQHYKAIDEYEQMALLLGKHGEIMLEKGYLHQLKEMVEQIPDSIKDQYYLVWYYEGEANRYYCIYQKAEECYKKAEKIACASGDINGEGKAAEGQAKIYLDTIQPGKAERFLKRAITCVEKSSTSSVKERARLYYLMAENLVNAGRASEARKWYEKGKTMNLELNDTSLEIRLKLRTGKLEEARKKLIEKERDSNGLVLHLQQSHRENVLLLSLIEAWIGNAEEAKRLADDGIKQGIHVKAPFLEACGWIRIGHAVQLLERYNPELAQKCYETALEMMDELLVSKGKAEALMGLCLLHGFAGFYETAIHQGKKALKETELVKDAWLSGLIQLCMGIAAIHNKQWKEGNEFLMKARQLFVECGDDYGQTLVYMWRTFTDYECGQWEGFEQSLSSFWKLIEQGNYEYLLFKRTMFGPRDLKRFVPILLEGQRRHIHEEQMIRLLEKCGIGDALNHPGYTLRIQTFGSFRVWLGDREIQDRDWQRAKAKELLELFVTNRHTLLQKEEIIASLWADVEEGTALRDLKVALNALNNVLEPNRKARSNTFYIRRIESSYGLNEQADYEIDAVEFEKWVYLGLEEGNEKKAMRFLQKGLAIYKGEYLANRRYEDWCIHEKERLRLYFLRGAEKLARLLMDEKQYDQAIHWCEKILEQDVVWEEAYRLLMICYTKKNNRPQALKVYRKCCEQLKKELEIKPMAKTEQVHEMIKNM</sequence>
<protein>
    <submittedName>
        <fullName evidence="4">BTAD domain-containing putative transcriptional regulator</fullName>
    </submittedName>
</protein>
<evidence type="ECO:0000313" key="4">
    <source>
        <dbReference type="EMBL" id="MFC3883663.1"/>
    </source>
</evidence>
<feature type="domain" description="Bacterial transcriptional activator" evidence="3">
    <location>
        <begin position="929"/>
        <end position="1071"/>
    </location>
</feature>
<keyword evidence="1" id="KW-0805">Transcription regulation</keyword>
<proteinExistence type="predicted"/>
<evidence type="ECO:0000256" key="2">
    <source>
        <dbReference type="ARBA" id="ARBA00023163"/>
    </source>
</evidence>
<dbReference type="SUPFAM" id="SSF81901">
    <property type="entry name" value="HCP-like"/>
    <property type="match status" value="1"/>
</dbReference>
<dbReference type="SUPFAM" id="SSF46894">
    <property type="entry name" value="C-terminal effector domain of the bipartite response regulators"/>
    <property type="match status" value="1"/>
</dbReference>
<dbReference type="EMBL" id="JBHRZT010000039">
    <property type="protein sequence ID" value="MFC3883663.1"/>
    <property type="molecule type" value="Genomic_DNA"/>
</dbReference>
<dbReference type="InterPro" id="IPR059106">
    <property type="entry name" value="WHD_MalT"/>
</dbReference>
<keyword evidence="2" id="KW-0804">Transcription</keyword>
<dbReference type="Gene3D" id="1.25.40.10">
    <property type="entry name" value="Tetratricopeptide repeat domain"/>
    <property type="match status" value="3"/>
</dbReference>